<dbReference type="PRINTS" id="PR00032">
    <property type="entry name" value="HTHARAC"/>
</dbReference>
<evidence type="ECO:0000259" key="4">
    <source>
        <dbReference type="PROSITE" id="PS01124"/>
    </source>
</evidence>
<evidence type="ECO:0000313" key="5">
    <source>
        <dbReference type="EMBL" id="HJB37877.1"/>
    </source>
</evidence>
<keyword evidence="3" id="KW-0804">Transcription</keyword>
<evidence type="ECO:0000256" key="2">
    <source>
        <dbReference type="ARBA" id="ARBA00023125"/>
    </source>
</evidence>
<dbReference type="PANTHER" id="PTHR43280:SF28">
    <property type="entry name" value="HTH-TYPE TRANSCRIPTIONAL ACTIVATOR RHAS"/>
    <property type="match status" value="1"/>
</dbReference>
<reference evidence="5" key="1">
    <citation type="journal article" date="2021" name="PeerJ">
        <title>Extensive microbial diversity within the chicken gut microbiome revealed by metagenomics and culture.</title>
        <authorList>
            <person name="Gilroy R."/>
            <person name="Ravi A."/>
            <person name="Getino M."/>
            <person name="Pursley I."/>
            <person name="Horton D.L."/>
            <person name="Alikhan N.F."/>
            <person name="Baker D."/>
            <person name="Gharbi K."/>
            <person name="Hall N."/>
            <person name="Watson M."/>
            <person name="Adriaenssens E.M."/>
            <person name="Foster-Nyarko E."/>
            <person name="Jarju S."/>
            <person name="Secka A."/>
            <person name="Antonio M."/>
            <person name="Oren A."/>
            <person name="Chaudhuri R.R."/>
            <person name="La Ragione R."/>
            <person name="Hildebrand F."/>
            <person name="Pallen M.J."/>
        </authorList>
    </citation>
    <scope>NUCLEOTIDE SEQUENCE</scope>
    <source>
        <strain evidence="5">ChiBcolR8-3208</strain>
    </source>
</reference>
<gene>
    <name evidence="5" type="ORF">H9942_07400</name>
</gene>
<dbReference type="PROSITE" id="PS01124">
    <property type="entry name" value="HTH_ARAC_FAMILY_2"/>
    <property type="match status" value="1"/>
</dbReference>
<organism evidence="5 6">
    <name type="scientific">Candidatus Acutalibacter ornithocaccae</name>
    <dbReference type="NCBI Taxonomy" id="2838416"/>
    <lineage>
        <taxon>Bacteria</taxon>
        <taxon>Bacillati</taxon>
        <taxon>Bacillota</taxon>
        <taxon>Clostridia</taxon>
        <taxon>Eubacteriales</taxon>
        <taxon>Acutalibacteraceae</taxon>
        <taxon>Acutalibacter</taxon>
    </lineage>
</organism>
<dbReference type="InterPro" id="IPR009057">
    <property type="entry name" value="Homeodomain-like_sf"/>
</dbReference>
<protein>
    <submittedName>
        <fullName evidence="5">Helix-turn-helix domain-containing protein</fullName>
    </submittedName>
</protein>
<dbReference type="GO" id="GO:0043565">
    <property type="term" value="F:sequence-specific DNA binding"/>
    <property type="evidence" value="ECO:0007669"/>
    <property type="project" value="InterPro"/>
</dbReference>
<evidence type="ECO:0000256" key="3">
    <source>
        <dbReference type="ARBA" id="ARBA00023163"/>
    </source>
</evidence>
<reference evidence="5" key="2">
    <citation type="submission" date="2021-04" db="EMBL/GenBank/DDBJ databases">
        <authorList>
            <person name="Gilroy R."/>
        </authorList>
    </citation>
    <scope>NUCLEOTIDE SEQUENCE</scope>
    <source>
        <strain evidence="5">ChiBcolR8-3208</strain>
    </source>
</reference>
<dbReference type="AlphaFoldDB" id="A0A9D2RYV9"/>
<keyword evidence="1" id="KW-0805">Transcription regulation</keyword>
<sequence>MNKIRPLDLEYICQMIGNLAGIPIRIFHEGELTFFYSLAPLPKDPMAAHWKQVMAVSQPLGYYASEHFLFYAVVNIGTTKIVLGPTCQTQMSERELRELAFYADVAKEDTKEFLTAMKNIIHMPLESILQIMAMMYYCLTEEKVQVWDILSDRFNPPFSPSEERRQALKALYINEEAPLYHQHNSYPLEQEIMKLIRYGEVDKLESWAKKAPAIRGGILASNQLRQQKNLLIVAATLESRAAIDGGVDTEEAFSLSDQYIQKCEICRDAARLFQLHLEMAMDFAKRAMEIQRQAKGSPLAVKVLHYISHHLSDSISTDDLARSLYLSRTRLSAKFKEETGENLSEFILRQKIEVAKRLLRSTDKTATSIATYLGFSSQSHFTRTFQKYAGCSPREFRKQETLKS</sequence>
<keyword evidence="2" id="KW-0238">DNA-binding</keyword>
<dbReference type="SUPFAM" id="SSF46689">
    <property type="entry name" value="Homeodomain-like"/>
    <property type="match status" value="2"/>
</dbReference>
<evidence type="ECO:0000256" key="1">
    <source>
        <dbReference type="ARBA" id="ARBA00023015"/>
    </source>
</evidence>
<accession>A0A9D2RYV9</accession>
<dbReference type="GO" id="GO:0003700">
    <property type="term" value="F:DNA-binding transcription factor activity"/>
    <property type="evidence" value="ECO:0007669"/>
    <property type="project" value="InterPro"/>
</dbReference>
<name>A0A9D2RYV9_9FIRM</name>
<dbReference type="SMART" id="SM00342">
    <property type="entry name" value="HTH_ARAC"/>
    <property type="match status" value="1"/>
</dbReference>
<proteinExistence type="predicted"/>
<dbReference type="InterPro" id="IPR020449">
    <property type="entry name" value="Tscrpt_reg_AraC-type_HTH"/>
</dbReference>
<dbReference type="Pfam" id="PF12833">
    <property type="entry name" value="HTH_18"/>
    <property type="match status" value="1"/>
</dbReference>
<dbReference type="EMBL" id="DWXZ01000154">
    <property type="protein sequence ID" value="HJB37877.1"/>
    <property type="molecule type" value="Genomic_DNA"/>
</dbReference>
<comment type="caution">
    <text evidence="5">The sequence shown here is derived from an EMBL/GenBank/DDBJ whole genome shotgun (WGS) entry which is preliminary data.</text>
</comment>
<feature type="domain" description="HTH araC/xylS-type" evidence="4">
    <location>
        <begin position="301"/>
        <end position="399"/>
    </location>
</feature>
<dbReference type="Proteomes" id="UP000824214">
    <property type="component" value="Unassembled WGS sequence"/>
</dbReference>
<dbReference type="Gene3D" id="1.10.10.60">
    <property type="entry name" value="Homeodomain-like"/>
    <property type="match status" value="2"/>
</dbReference>
<dbReference type="InterPro" id="IPR018060">
    <property type="entry name" value="HTH_AraC"/>
</dbReference>
<dbReference type="PANTHER" id="PTHR43280">
    <property type="entry name" value="ARAC-FAMILY TRANSCRIPTIONAL REGULATOR"/>
    <property type="match status" value="1"/>
</dbReference>
<evidence type="ECO:0000313" key="6">
    <source>
        <dbReference type="Proteomes" id="UP000824214"/>
    </source>
</evidence>